<proteinExistence type="inferred from homology"/>
<keyword evidence="3" id="KW-0732">Signal</keyword>
<dbReference type="PANTHER" id="PTHR22946:SF9">
    <property type="entry name" value="POLYKETIDE TRANSFERASE AF380"/>
    <property type="match status" value="1"/>
</dbReference>
<dbReference type="PANTHER" id="PTHR22946">
    <property type="entry name" value="DIENELACTONE HYDROLASE DOMAIN-CONTAINING PROTEIN-RELATED"/>
    <property type="match status" value="1"/>
</dbReference>
<evidence type="ECO:0000259" key="4">
    <source>
        <dbReference type="SMART" id="SM00939"/>
    </source>
</evidence>
<dbReference type="NCBIfam" id="TIGR00976">
    <property type="entry name" value="CocE_NonD"/>
    <property type="match status" value="1"/>
</dbReference>
<dbReference type="SUPFAM" id="SSF49785">
    <property type="entry name" value="Galactose-binding domain-like"/>
    <property type="match status" value="1"/>
</dbReference>
<keyword evidence="2" id="KW-0378">Hydrolase</keyword>
<gene>
    <name evidence="5" type="ORF">GTS_16100</name>
</gene>
<dbReference type="Pfam" id="PF08530">
    <property type="entry name" value="PepX_C"/>
    <property type="match status" value="1"/>
</dbReference>
<dbReference type="SMART" id="SM00939">
    <property type="entry name" value="PepX_C"/>
    <property type="match status" value="1"/>
</dbReference>
<sequence length="527" mass="55518">MATALLVMAISVFGVCVAAPSAAAAPGFTVRDTTIPGDGGTPLRARVVQPTGRGAGPFPLLVLPTPWGTPNLAYVGAAARLAYESGYVVVAYTDRGFFGSGGQIEVAGPQDIADARQVIDWALRNTPADEHRIGMAGMSYGAGISLLTAAADRRVRAVAAMSGWADLGRSIYPNQTVNRQGVEVLLDLAHLTGRPGADLRRMEADYHSDNTPDAVSLTPQRSVATKVAALNANRPAVLMANAFEDSFFAPSQMTDFFGRLTVPKQLMLSPGDHVSQELFGAAGLPNEIWDAVANWFDHYLRGLPTDLGAPVKIRSADGGGWRSFPDWASASTGALGYYLGGPGTAARVPDTAALTTRPATGWRQRIDAGRDTTADSGTAFISGVLQGWLNRPVGVWTPGVNRADAAVWAGPALATGTTVLGVPRLHLTVTPSAPTTSLFAYLYDVDAAGQGALISHQPVTLRDVTPNRPRMVDLVLEPISWDVPAGHHLELVVDTVDPRYRSASRPGSTVTFGSPENDPAWLRVPTG</sequence>
<feature type="signal peptide" evidence="3">
    <location>
        <begin position="1"/>
        <end position="24"/>
    </location>
</feature>
<dbReference type="GO" id="GO:0052689">
    <property type="term" value="F:carboxylic ester hydrolase activity"/>
    <property type="evidence" value="ECO:0007669"/>
    <property type="project" value="UniProtKB-ARBA"/>
</dbReference>
<dbReference type="InterPro" id="IPR050261">
    <property type="entry name" value="FrsA_esterase"/>
</dbReference>
<protein>
    <recommendedName>
        <fullName evidence="4">Xaa-Pro dipeptidyl-peptidase C-terminal domain-containing protein</fullName>
    </recommendedName>
</protein>
<dbReference type="Gene3D" id="2.60.120.260">
    <property type="entry name" value="Galactose-binding domain-like"/>
    <property type="match status" value="1"/>
</dbReference>
<dbReference type="Gene3D" id="3.40.50.1820">
    <property type="entry name" value="alpha/beta hydrolase"/>
    <property type="match status" value="2"/>
</dbReference>
<accession>A0A4D4J7P5</accession>
<dbReference type="Proteomes" id="UP000298860">
    <property type="component" value="Unassembled WGS sequence"/>
</dbReference>
<comment type="similarity">
    <text evidence="1">Belongs to the AB hydrolase superfamily.</text>
</comment>
<evidence type="ECO:0000256" key="3">
    <source>
        <dbReference type="SAM" id="SignalP"/>
    </source>
</evidence>
<dbReference type="GO" id="GO:0008239">
    <property type="term" value="F:dipeptidyl-peptidase activity"/>
    <property type="evidence" value="ECO:0007669"/>
    <property type="project" value="InterPro"/>
</dbReference>
<evidence type="ECO:0000313" key="5">
    <source>
        <dbReference type="EMBL" id="GDY29977.1"/>
    </source>
</evidence>
<name>A0A4D4J7P5_9PSEU</name>
<keyword evidence="6" id="KW-1185">Reference proteome</keyword>
<dbReference type="InterPro" id="IPR005674">
    <property type="entry name" value="CocE/Ser_esterase"/>
</dbReference>
<dbReference type="Pfam" id="PF02129">
    <property type="entry name" value="Peptidase_S15"/>
    <property type="match status" value="1"/>
</dbReference>
<feature type="chain" id="PRO_5020837168" description="Xaa-Pro dipeptidyl-peptidase C-terminal domain-containing protein" evidence="3">
    <location>
        <begin position="25"/>
        <end position="527"/>
    </location>
</feature>
<evidence type="ECO:0000313" key="6">
    <source>
        <dbReference type="Proteomes" id="UP000298860"/>
    </source>
</evidence>
<dbReference type="AlphaFoldDB" id="A0A4D4J7P5"/>
<evidence type="ECO:0000256" key="1">
    <source>
        <dbReference type="ARBA" id="ARBA00008645"/>
    </source>
</evidence>
<dbReference type="SUPFAM" id="SSF53474">
    <property type="entry name" value="alpha/beta-Hydrolases"/>
    <property type="match status" value="1"/>
</dbReference>
<evidence type="ECO:0000256" key="2">
    <source>
        <dbReference type="ARBA" id="ARBA00022801"/>
    </source>
</evidence>
<dbReference type="InterPro" id="IPR008979">
    <property type="entry name" value="Galactose-bd-like_sf"/>
</dbReference>
<dbReference type="EMBL" id="BJFL01000005">
    <property type="protein sequence ID" value="GDY29977.1"/>
    <property type="molecule type" value="Genomic_DNA"/>
</dbReference>
<comment type="caution">
    <text evidence="5">The sequence shown here is derived from an EMBL/GenBank/DDBJ whole genome shotgun (WGS) entry which is preliminary data.</text>
</comment>
<feature type="domain" description="Xaa-Pro dipeptidyl-peptidase C-terminal" evidence="4">
    <location>
        <begin position="293"/>
        <end position="522"/>
    </location>
</feature>
<organism evidence="5 6">
    <name type="scientific">Gandjariella thermophila</name>
    <dbReference type="NCBI Taxonomy" id="1931992"/>
    <lineage>
        <taxon>Bacteria</taxon>
        <taxon>Bacillati</taxon>
        <taxon>Actinomycetota</taxon>
        <taxon>Actinomycetes</taxon>
        <taxon>Pseudonocardiales</taxon>
        <taxon>Pseudonocardiaceae</taxon>
        <taxon>Gandjariella</taxon>
    </lineage>
</organism>
<reference evidence="6" key="1">
    <citation type="submission" date="2019-04" db="EMBL/GenBank/DDBJ databases">
        <title>Draft genome sequence of Pseudonocardiaceae bacterium SL3-2-4.</title>
        <authorList>
            <person name="Ningsih F."/>
            <person name="Yokota A."/>
            <person name="Sakai Y."/>
            <person name="Nanatani K."/>
            <person name="Yabe S."/>
            <person name="Oetari A."/>
            <person name="Sjamsuridzal W."/>
        </authorList>
    </citation>
    <scope>NUCLEOTIDE SEQUENCE [LARGE SCALE GENOMIC DNA]</scope>
    <source>
        <strain evidence="6">SL3-2-4</strain>
    </source>
</reference>
<dbReference type="InterPro" id="IPR000383">
    <property type="entry name" value="Xaa-Pro-like_dom"/>
</dbReference>
<dbReference type="InterPro" id="IPR029058">
    <property type="entry name" value="AB_hydrolase_fold"/>
</dbReference>
<dbReference type="InterPro" id="IPR013736">
    <property type="entry name" value="Xaa-Pro_dipept_C"/>
</dbReference>